<evidence type="ECO:0000256" key="1">
    <source>
        <dbReference type="SAM" id="Phobius"/>
    </source>
</evidence>
<dbReference type="OrthoDB" id="5244233at2"/>
<comment type="caution">
    <text evidence="2">The sequence shown here is derived from an EMBL/GenBank/DDBJ whole genome shotgun (WGS) entry which is preliminary data.</text>
</comment>
<sequence>MSARSSRGLRYLRPRDVPGYAEARAQGRTPQVPVLPPPLLPGLTAHQMFVRALLKCAIVFPLTLVVIDLIAEPGPSGDTLPWLGLPVMMAPFVLAWRWGVAVGRRNIEELQHGYTTHVQVFGQFHIGGGSHVRDTDAGPPWDYSGTWVLLRDGRVKSAPQPGYDPPGLYPSPARPGAYELWTGASWTGYYPT</sequence>
<reference evidence="2 3" key="1">
    <citation type="submission" date="2018-02" db="EMBL/GenBank/DDBJ databases">
        <title>Genomic Encyclopedia of Archaeal and Bacterial Type Strains, Phase II (KMG-II): from individual species to whole genera.</title>
        <authorList>
            <person name="Goeker M."/>
        </authorList>
    </citation>
    <scope>NUCLEOTIDE SEQUENCE [LARGE SCALE GENOMIC DNA]</scope>
    <source>
        <strain evidence="2 3">DSM 22857</strain>
    </source>
</reference>
<proteinExistence type="predicted"/>
<gene>
    <name evidence="2" type="ORF">CLV92_1228</name>
</gene>
<organism evidence="2 3">
    <name type="scientific">Kineococcus xinjiangensis</name>
    <dbReference type="NCBI Taxonomy" id="512762"/>
    <lineage>
        <taxon>Bacteria</taxon>
        <taxon>Bacillati</taxon>
        <taxon>Actinomycetota</taxon>
        <taxon>Actinomycetes</taxon>
        <taxon>Kineosporiales</taxon>
        <taxon>Kineosporiaceae</taxon>
        <taxon>Kineococcus</taxon>
    </lineage>
</organism>
<dbReference type="AlphaFoldDB" id="A0A2S6IC77"/>
<evidence type="ECO:0000313" key="3">
    <source>
        <dbReference type="Proteomes" id="UP000239485"/>
    </source>
</evidence>
<accession>A0A2S6IC77</accession>
<keyword evidence="1" id="KW-0812">Transmembrane</keyword>
<keyword evidence="1" id="KW-1133">Transmembrane helix</keyword>
<dbReference type="Proteomes" id="UP000239485">
    <property type="component" value="Unassembled WGS sequence"/>
</dbReference>
<dbReference type="RefSeq" id="WP_104435716.1">
    <property type="nucleotide sequence ID" value="NZ_PTJD01000022.1"/>
</dbReference>
<keyword evidence="1" id="KW-0472">Membrane</keyword>
<feature type="transmembrane region" description="Helical" evidence="1">
    <location>
        <begin position="52"/>
        <end position="71"/>
    </location>
</feature>
<evidence type="ECO:0000313" key="2">
    <source>
        <dbReference type="EMBL" id="PPK90833.1"/>
    </source>
</evidence>
<protein>
    <submittedName>
        <fullName evidence="2">Uncharacterized protein</fullName>
    </submittedName>
</protein>
<feature type="transmembrane region" description="Helical" evidence="1">
    <location>
        <begin position="83"/>
        <end position="100"/>
    </location>
</feature>
<keyword evidence="3" id="KW-1185">Reference proteome</keyword>
<name>A0A2S6IC77_9ACTN</name>
<dbReference type="EMBL" id="PTJD01000022">
    <property type="protein sequence ID" value="PPK90833.1"/>
    <property type="molecule type" value="Genomic_DNA"/>
</dbReference>